<feature type="domain" description="Aminotransferase-like plant mobile" evidence="1">
    <location>
        <begin position="7"/>
        <end position="57"/>
    </location>
</feature>
<name>A0A8J6CIY2_9ROSI</name>
<keyword evidence="3" id="KW-1185">Reference proteome</keyword>
<feature type="domain" description="Aminotransferase-like plant mobile" evidence="1">
    <location>
        <begin position="67"/>
        <end position="180"/>
    </location>
</feature>
<dbReference type="PANTHER" id="PTHR46033:SF8">
    <property type="entry name" value="PROTEIN MAINTENANCE OF MERISTEMS-LIKE"/>
    <property type="match status" value="1"/>
</dbReference>
<dbReference type="OrthoDB" id="1002609at2759"/>
<protein>
    <recommendedName>
        <fullName evidence="1">Aminotransferase-like plant mobile domain-containing protein</fullName>
    </recommendedName>
</protein>
<comment type="caution">
    <text evidence="2">The sequence shown here is derived from an EMBL/GenBank/DDBJ whole genome shotgun (WGS) entry which is preliminary data.</text>
</comment>
<dbReference type="AlphaFoldDB" id="A0A8J6CIY2"/>
<dbReference type="Pfam" id="PF10536">
    <property type="entry name" value="PMD"/>
    <property type="match status" value="2"/>
</dbReference>
<dbReference type="Proteomes" id="UP000701853">
    <property type="component" value="Chromosome 13"/>
</dbReference>
<dbReference type="EMBL" id="JAHUZN010000013">
    <property type="protein sequence ID" value="KAG8472626.1"/>
    <property type="molecule type" value="Genomic_DNA"/>
</dbReference>
<evidence type="ECO:0000259" key="1">
    <source>
        <dbReference type="Pfam" id="PF10536"/>
    </source>
</evidence>
<organism evidence="2 3">
    <name type="scientific">Gossypium anomalum</name>
    <dbReference type="NCBI Taxonomy" id="47600"/>
    <lineage>
        <taxon>Eukaryota</taxon>
        <taxon>Viridiplantae</taxon>
        <taxon>Streptophyta</taxon>
        <taxon>Embryophyta</taxon>
        <taxon>Tracheophyta</taxon>
        <taxon>Spermatophyta</taxon>
        <taxon>Magnoliopsida</taxon>
        <taxon>eudicotyledons</taxon>
        <taxon>Gunneridae</taxon>
        <taxon>Pentapetalae</taxon>
        <taxon>rosids</taxon>
        <taxon>malvids</taxon>
        <taxon>Malvales</taxon>
        <taxon>Malvaceae</taxon>
        <taxon>Malvoideae</taxon>
        <taxon>Gossypium</taxon>
    </lineage>
</organism>
<sequence>MAMPLIRLDDKHISDVQLQMRPETHTFHLLCGECTITLEDVALQLGLPMDGEVVTRIVGFGNWSATCEWNNKASHMGIVEELEDIRLLLDQRSKAEIEWMSYADLRIQEYIPSKFLTNRNIWHIKVALIIFTTVEMHESDRVMHQFRFRQSILSSPQDIEELHKIELRGRTDEDWEKFHAKYIYI</sequence>
<dbReference type="InterPro" id="IPR044824">
    <property type="entry name" value="MAIN-like"/>
</dbReference>
<dbReference type="PANTHER" id="PTHR46033">
    <property type="entry name" value="PROTEIN MAIN-LIKE 2"/>
    <property type="match status" value="1"/>
</dbReference>
<dbReference type="InterPro" id="IPR019557">
    <property type="entry name" value="AminoTfrase-like_pln_mobile"/>
</dbReference>
<accession>A0A8J6CIY2</accession>
<dbReference type="GO" id="GO:0010073">
    <property type="term" value="P:meristem maintenance"/>
    <property type="evidence" value="ECO:0007669"/>
    <property type="project" value="InterPro"/>
</dbReference>
<reference evidence="2 3" key="1">
    <citation type="journal article" date="2021" name="bioRxiv">
        <title>The Gossypium anomalum genome as a resource for cotton improvement and evolutionary analysis of hybrid incompatibility.</title>
        <authorList>
            <person name="Grover C.E."/>
            <person name="Yuan D."/>
            <person name="Arick M.A."/>
            <person name="Miller E.R."/>
            <person name="Hu G."/>
            <person name="Peterson D.G."/>
            <person name="Wendel J.F."/>
            <person name="Udall J.A."/>
        </authorList>
    </citation>
    <scope>NUCLEOTIDE SEQUENCE [LARGE SCALE GENOMIC DNA]</scope>
    <source>
        <strain evidence="2">JFW-Udall</strain>
        <tissue evidence="2">Leaf</tissue>
    </source>
</reference>
<evidence type="ECO:0000313" key="2">
    <source>
        <dbReference type="EMBL" id="KAG8472626.1"/>
    </source>
</evidence>
<gene>
    <name evidence="2" type="ORF">CXB51_034310</name>
</gene>
<evidence type="ECO:0000313" key="3">
    <source>
        <dbReference type="Proteomes" id="UP000701853"/>
    </source>
</evidence>
<proteinExistence type="predicted"/>